<proteinExistence type="predicted"/>
<evidence type="ECO:0000313" key="3">
    <source>
        <dbReference type="Proteomes" id="UP000034160"/>
    </source>
</evidence>
<feature type="region of interest" description="Disordered" evidence="1">
    <location>
        <begin position="1"/>
        <end position="82"/>
    </location>
</feature>
<feature type="compositionally biased region" description="Low complexity" evidence="1">
    <location>
        <begin position="72"/>
        <end position="82"/>
    </location>
</feature>
<dbReference type="Proteomes" id="UP000034160">
    <property type="component" value="Unassembled WGS sequence"/>
</dbReference>
<reference evidence="2 3" key="1">
    <citation type="journal article" date="2015" name="Nature">
        <title>rRNA introns, odd ribosomes, and small enigmatic genomes across a large radiation of phyla.</title>
        <authorList>
            <person name="Brown C.T."/>
            <person name="Hug L.A."/>
            <person name="Thomas B.C."/>
            <person name="Sharon I."/>
            <person name="Castelle C.J."/>
            <person name="Singh A."/>
            <person name="Wilkins M.J."/>
            <person name="Williams K.H."/>
            <person name="Banfield J.F."/>
        </authorList>
    </citation>
    <scope>NUCLEOTIDE SEQUENCE [LARGE SCALE GENOMIC DNA]</scope>
</reference>
<protein>
    <submittedName>
        <fullName evidence="2">Uncharacterized protein</fullName>
    </submittedName>
</protein>
<accession>A0A0G1B6I8</accession>
<gene>
    <name evidence="2" type="ORF">UU93_C0002G0041</name>
</gene>
<feature type="compositionally biased region" description="Pro residues" evidence="1">
    <location>
        <begin position="59"/>
        <end position="71"/>
    </location>
</feature>
<dbReference type="STRING" id="1618356.UU93_C0002G0041"/>
<evidence type="ECO:0000256" key="1">
    <source>
        <dbReference type="SAM" id="MobiDB-lite"/>
    </source>
</evidence>
<comment type="caution">
    <text evidence="2">The sequence shown here is derived from an EMBL/GenBank/DDBJ whole genome shotgun (WGS) entry which is preliminary data.</text>
</comment>
<dbReference type="AlphaFoldDB" id="A0A0G1B6I8"/>
<evidence type="ECO:0000313" key="2">
    <source>
        <dbReference type="EMBL" id="KKS33113.1"/>
    </source>
</evidence>
<sequence>MAELGGIDLLEPIDPAEWAATPTKPTTPQLEPDPITEADLKAEPVDNSLNINPTVEQPSFPPTPTPTPPSEAPIETPVRIRG</sequence>
<organism evidence="2 3">
    <name type="scientific">Candidatus Amesbacteria bacterium GW2011_GWA2_42_12</name>
    <dbReference type="NCBI Taxonomy" id="1618356"/>
    <lineage>
        <taxon>Bacteria</taxon>
        <taxon>Candidatus Amesiibacteriota</taxon>
    </lineage>
</organism>
<dbReference type="EMBL" id="LCCN01000002">
    <property type="protein sequence ID" value="KKS33113.1"/>
    <property type="molecule type" value="Genomic_DNA"/>
</dbReference>
<feature type="compositionally biased region" description="Polar residues" evidence="1">
    <location>
        <begin position="47"/>
        <end position="57"/>
    </location>
</feature>
<name>A0A0G1B6I8_9BACT</name>